<dbReference type="PANTHER" id="PTHR14152">
    <property type="entry name" value="SQUAMOUS CELL CARCINOMA ANTIGEN RECOGNISED BY CYTOTOXIC T LYMPHOCYTES"/>
    <property type="match status" value="1"/>
</dbReference>
<comment type="similarity">
    <text evidence="2">Belongs to the SNU66/SART1 family.</text>
</comment>
<dbReference type="InterPro" id="IPR045347">
    <property type="entry name" value="HIND"/>
</dbReference>
<dbReference type="GO" id="GO:0000481">
    <property type="term" value="P:maturation of 5S rRNA"/>
    <property type="evidence" value="ECO:0007669"/>
    <property type="project" value="TreeGrafter"/>
</dbReference>
<dbReference type="AlphaFoldDB" id="A0A238FQV6"/>
<feature type="region of interest" description="Disordered" evidence="7">
    <location>
        <begin position="453"/>
        <end position="560"/>
    </location>
</feature>
<feature type="compositionally biased region" description="Low complexity" evidence="7">
    <location>
        <begin position="457"/>
        <end position="474"/>
    </location>
</feature>
<dbReference type="Pfam" id="PF19252">
    <property type="entry name" value="HIND"/>
    <property type="match status" value="1"/>
</dbReference>
<feature type="region of interest" description="Disordered" evidence="7">
    <location>
        <begin position="206"/>
        <end position="279"/>
    </location>
</feature>
<proteinExistence type="inferred from homology"/>
<dbReference type="InterPro" id="IPR005011">
    <property type="entry name" value="SNU66/SART1"/>
</dbReference>
<accession>A0A238FQV6</accession>
<evidence type="ECO:0000256" key="2">
    <source>
        <dbReference type="ARBA" id="ARBA00006076"/>
    </source>
</evidence>
<feature type="region of interest" description="Disordered" evidence="7">
    <location>
        <begin position="606"/>
        <end position="648"/>
    </location>
</feature>
<evidence type="ECO:0000256" key="6">
    <source>
        <dbReference type="SAM" id="Coils"/>
    </source>
</evidence>
<feature type="region of interest" description="Disordered" evidence="7">
    <location>
        <begin position="302"/>
        <end position="339"/>
    </location>
</feature>
<dbReference type="GO" id="GO:0046540">
    <property type="term" value="C:U4/U6 x U5 tri-snRNP complex"/>
    <property type="evidence" value="ECO:0007669"/>
    <property type="project" value="InterPro"/>
</dbReference>
<comment type="subcellular location">
    <subcellularLocation>
        <location evidence="1">Nucleus</location>
    </subcellularLocation>
</comment>
<feature type="region of interest" description="Disordered" evidence="7">
    <location>
        <begin position="740"/>
        <end position="834"/>
    </location>
</feature>
<protein>
    <submittedName>
        <fullName evidence="8">BQ2448_6815 protein</fullName>
    </submittedName>
</protein>
<dbReference type="Proteomes" id="UP000198372">
    <property type="component" value="Unassembled WGS sequence"/>
</dbReference>
<feature type="coiled-coil region" evidence="6">
    <location>
        <begin position="55"/>
        <end position="82"/>
    </location>
</feature>
<gene>
    <name evidence="8" type="ORF">BQ2448_6815</name>
</gene>
<feature type="compositionally biased region" description="Acidic residues" evidence="7">
    <location>
        <begin position="515"/>
        <end position="525"/>
    </location>
</feature>
<feature type="region of interest" description="Disordered" evidence="7">
    <location>
        <begin position="387"/>
        <end position="424"/>
    </location>
</feature>
<evidence type="ECO:0000256" key="1">
    <source>
        <dbReference type="ARBA" id="ARBA00004123"/>
    </source>
</evidence>
<keyword evidence="5" id="KW-0539">Nucleus</keyword>
<evidence type="ECO:0000256" key="4">
    <source>
        <dbReference type="ARBA" id="ARBA00023187"/>
    </source>
</evidence>
<dbReference type="EMBL" id="FMSP01000020">
    <property type="protein sequence ID" value="SCV74383.1"/>
    <property type="molecule type" value="Genomic_DNA"/>
</dbReference>
<feature type="region of interest" description="Disordered" evidence="7">
    <location>
        <begin position="120"/>
        <end position="142"/>
    </location>
</feature>
<keyword evidence="3" id="KW-0507">mRNA processing</keyword>
<evidence type="ECO:0000256" key="3">
    <source>
        <dbReference type="ARBA" id="ARBA00022664"/>
    </source>
</evidence>
<dbReference type="Pfam" id="PF03343">
    <property type="entry name" value="SART-1"/>
    <property type="match status" value="1"/>
</dbReference>
<sequence>MAEASGDKQWKESISLEETNKIRISLGLKPISDAPSKATTADKLAADNFASAQSALAQQREAKALQDRIDKARNMRERGKRLVGIGLGEVEPKVEGERSAAGAKDWVKLQKKRAKELAAKREKDLLEEEKRATEESQKNRYGEDDLKGLKVAHGMDDLEEGDEAVLTLVDRGVLEDDDTVRAHTDDELQNVNMAENLKTAEALKLKKKGKQAGQYTGYDDDEFNENASGGPSKKSVLSKYDDEEQEEGFRLGSAPAPRAAKGDGMGGASESGAGDADGKERIKLSMDYTKSFNSDYLQEGEAGFKVKKKKKRPQATRTTGALLDAEETGTNGDATDMDVDQPAIQTQAVERQNLDSANLIDDDDLQASLARQRRGANKKRILELKKRAADKVVKQEDEGEDGMDVKVESDEEMGAGGGGGGADELVLDDTSTFVRNITLAAAERALATNVAVKKESNATSTTPAAARAASPAAPEVKSEPVDVPLSLLDTAPPKAGPSSSRLTAAQMSGWGEAREDGEESDDGEDAQMRDPYDDRARSTSIKPESNAGDDDDEFGTSGEKLYSQGLAGTLTILKKTGVIVPRTPEEIERDRKVKADALWIAKLRQRDAEREAEKLASKAAGSSKTQQQREYENRLRDQREAQETLDRFKEYKPNVKLTYHDEFGRDQTQKEAWKQLSHSFHGKTNGAKNTERRLRKIENERKAAAMAAGDTPTGSASAFAARAARTGSATMILSVGNKGSAPMQEEMLGPNSLAKKRKPTNTNGKTAAGSSSSATGAAAARGSTPSGSDTVINDIPMRAIPIGRDESPRPRAGFAPVRGFTDGSNTEGGAGGAERFLPIAVKRKAQQEAAGLPNGKSQRTE</sequence>
<dbReference type="STRING" id="269621.A0A238FQV6"/>
<evidence type="ECO:0000256" key="5">
    <source>
        <dbReference type="ARBA" id="ARBA00023242"/>
    </source>
</evidence>
<keyword evidence="4" id="KW-0508">mRNA splicing</keyword>
<dbReference type="OrthoDB" id="5583at2759"/>
<keyword evidence="9" id="KW-1185">Reference proteome</keyword>
<dbReference type="GO" id="GO:0045292">
    <property type="term" value="P:mRNA cis splicing, via spliceosome"/>
    <property type="evidence" value="ECO:0007669"/>
    <property type="project" value="TreeGrafter"/>
</dbReference>
<feature type="compositionally biased region" description="Basic residues" evidence="7">
    <location>
        <begin position="305"/>
        <end position="314"/>
    </location>
</feature>
<feature type="compositionally biased region" description="Basic and acidic residues" evidence="7">
    <location>
        <begin position="606"/>
        <end position="616"/>
    </location>
</feature>
<feature type="compositionally biased region" description="Basic and acidic residues" evidence="7">
    <location>
        <begin position="526"/>
        <end position="537"/>
    </location>
</feature>
<evidence type="ECO:0000313" key="8">
    <source>
        <dbReference type="EMBL" id="SCV74383.1"/>
    </source>
</evidence>
<organism evidence="8 9">
    <name type="scientific">Microbotryum intermedium</name>
    <dbReference type="NCBI Taxonomy" id="269621"/>
    <lineage>
        <taxon>Eukaryota</taxon>
        <taxon>Fungi</taxon>
        <taxon>Dikarya</taxon>
        <taxon>Basidiomycota</taxon>
        <taxon>Pucciniomycotina</taxon>
        <taxon>Microbotryomycetes</taxon>
        <taxon>Microbotryales</taxon>
        <taxon>Microbotryaceae</taxon>
        <taxon>Microbotryum</taxon>
    </lineage>
</organism>
<name>A0A238FQV6_9BASI</name>
<reference evidence="9" key="1">
    <citation type="submission" date="2016-09" db="EMBL/GenBank/DDBJ databases">
        <authorList>
            <person name="Jeantristanb JTB J.-T."/>
            <person name="Ricardo R."/>
        </authorList>
    </citation>
    <scope>NUCLEOTIDE SEQUENCE [LARGE SCALE GENOMIC DNA]</scope>
</reference>
<keyword evidence="6" id="KW-0175">Coiled coil</keyword>
<feature type="compositionally biased region" description="Polar residues" evidence="7">
    <location>
        <begin position="497"/>
        <end position="506"/>
    </location>
</feature>
<evidence type="ECO:0000256" key="7">
    <source>
        <dbReference type="SAM" id="MobiDB-lite"/>
    </source>
</evidence>
<dbReference type="PANTHER" id="PTHR14152:SF5">
    <property type="entry name" value="U4_U6.U5 TRI-SNRNP-ASSOCIATED PROTEIN 1"/>
    <property type="match status" value="1"/>
</dbReference>
<feature type="compositionally biased region" description="Basic and acidic residues" evidence="7">
    <location>
        <begin position="387"/>
        <end position="396"/>
    </location>
</feature>
<feature type="compositionally biased region" description="Low complexity" evidence="7">
    <location>
        <begin position="766"/>
        <end position="788"/>
    </location>
</feature>
<evidence type="ECO:0000313" key="9">
    <source>
        <dbReference type="Proteomes" id="UP000198372"/>
    </source>
</evidence>
<feature type="compositionally biased region" description="Basic and acidic residues" evidence="7">
    <location>
        <begin position="627"/>
        <end position="648"/>
    </location>
</feature>